<dbReference type="Proteomes" id="UP000324595">
    <property type="component" value="Unassembled WGS sequence"/>
</dbReference>
<comment type="caution">
    <text evidence="2">The sequence shown here is derived from an EMBL/GenBank/DDBJ whole genome shotgun (WGS) entry which is preliminary data.</text>
</comment>
<accession>A0A5D3YJ40</accession>
<dbReference type="PANTHER" id="PTHR15032:SF4">
    <property type="entry name" value="N-ACYL-PHOSPHATIDYLETHANOLAMINE-HYDROLYZING PHOSPHOLIPASE D"/>
    <property type="match status" value="1"/>
</dbReference>
<evidence type="ECO:0000259" key="1">
    <source>
        <dbReference type="Pfam" id="PF12706"/>
    </source>
</evidence>
<keyword evidence="3" id="KW-1185">Reference proteome</keyword>
<evidence type="ECO:0000313" key="2">
    <source>
        <dbReference type="EMBL" id="TYP93460.1"/>
    </source>
</evidence>
<organism evidence="2 3">
    <name type="scientific">Fodinibius salinus</name>
    <dbReference type="NCBI Taxonomy" id="860790"/>
    <lineage>
        <taxon>Bacteria</taxon>
        <taxon>Pseudomonadati</taxon>
        <taxon>Balneolota</taxon>
        <taxon>Balneolia</taxon>
        <taxon>Balneolales</taxon>
        <taxon>Balneolaceae</taxon>
        <taxon>Fodinibius</taxon>
    </lineage>
</organism>
<dbReference type="Gene3D" id="3.60.15.10">
    <property type="entry name" value="Ribonuclease Z/Hydroxyacylglutathione hydrolase-like"/>
    <property type="match status" value="1"/>
</dbReference>
<dbReference type="InterPro" id="IPR036866">
    <property type="entry name" value="RibonucZ/Hydroxyglut_hydro"/>
</dbReference>
<dbReference type="GO" id="GO:0005737">
    <property type="term" value="C:cytoplasm"/>
    <property type="evidence" value="ECO:0007669"/>
    <property type="project" value="TreeGrafter"/>
</dbReference>
<dbReference type="InterPro" id="IPR001279">
    <property type="entry name" value="Metallo-B-lactamas"/>
</dbReference>
<proteinExistence type="predicted"/>
<dbReference type="AlphaFoldDB" id="A0A5D3YJ40"/>
<protein>
    <submittedName>
        <fullName evidence="2">L-ascorbate metabolism protein UlaG, beta-lactamase superfamily</fullName>
    </submittedName>
</protein>
<name>A0A5D3YJ40_9BACT</name>
<sequence length="360" mass="40482">MPALLTYFIGFAVAISVMMVATKVVDIIIKAPGYQGEPTEHFDGKQFHNISKTKARSLLDVFKWALTENPEEWQELSRDDVTIGKAPNPSTNDGEINITFVNHATFLIQVGECNILIDPVWSKRASPFQWIGPKRMRPPGIDFEDLPDIDLVLISHNHYDHLDIHTVKQLSSTHDPLFVVPLGVSRYLESHGVHRTAELGWWKDKQIAANLQVTSVPAQHFSGRGLSDRDETLWCGYVLETTAGTLYFAGDTGYDGIFTKIGRRFDIDLSFIPIGAYKPRWFMNPIHVDPEQAVQIHKDVNSSQSIGMHFGTFPLGDEGMHDPPADLKKAREKHIIPESEFYTLEEGETKTLLSSTVMQA</sequence>
<dbReference type="EMBL" id="VNHY01000002">
    <property type="protein sequence ID" value="TYP93460.1"/>
    <property type="molecule type" value="Genomic_DNA"/>
</dbReference>
<feature type="domain" description="Metallo-beta-lactamase" evidence="1">
    <location>
        <begin position="114"/>
        <end position="310"/>
    </location>
</feature>
<reference evidence="2 3" key="1">
    <citation type="submission" date="2019-07" db="EMBL/GenBank/DDBJ databases">
        <title>Genomic Encyclopedia of Archaeal and Bacterial Type Strains, Phase II (KMG-II): from individual species to whole genera.</title>
        <authorList>
            <person name="Goeker M."/>
        </authorList>
    </citation>
    <scope>NUCLEOTIDE SEQUENCE [LARGE SCALE GENOMIC DNA]</scope>
    <source>
        <strain evidence="2 3">DSM 21935</strain>
    </source>
</reference>
<dbReference type="RefSeq" id="WP_246138174.1">
    <property type="nucleotide sequence ID" value="NZ_VNHY01000002.1"/>
</dbReference>
<evidence type="ECO:0000313" key="3">
    <source>
        <dbReference type="Proteomes" id="UP000324595"/>
    </source>
</evidence>
<dbReference type="SUPFAM" id="SSF56281">
    <property type="entry name" value="Metallo-hydrolase/oxidoreductase"/>
    <property type="match status" value="1"/>
</dbReference>
<gene>
    <name evidence="2" type="ORF">LX73_1164</name>
</gene>
<dbReference type="PANTHER" id="PTHR15032">
    <property type="entry name" value="N-ACYL-PHOSPHATIDYLETHANOLAMINE-HYDROLYZING PHOSPHOLIPASE D"/>
    <property type="match status" value="1"/>
</dbReference>
<dbReference type="Pfam" id="PF12706">
    <property type="entry name" value="Lactamase_B_2"/>
    <property type="match status" value="1"/>
</dbReference>